<keyword evidence="2" id="KW-1185">Reference proteome</keyword>
<proteinExistence type="predicted"/>
<dbReference type="AlphaFoldDB" id="A0A9D4QZR4"/>
<accession>A0A9D4QZR4</accession>
<comment type="caution">
    <text evidence="1">The sequence shown here is derived from an EMBL/GenBank/DDBJ whole genome shotgun (WGS) entry which is preliminary data.</text>
</comment>
<evidence type="ECO:0000313" key="2">
    <source>
        <dbReference type="Proteomes" id="UP000828390"/>
    </source>
</evidence>
<dbReference type="Proteomes" id="UP000828390">
    <property type="component" value="Unassembled WGS sequence"/>
</dbReference>
<name>A0A9D4QZR4_DREPO</name>
<sequence>MSILPSIHVASFMKEEGLKGQSRSPEIKRNDLFFAAQDSNGTNVLTRYHEE</sequence>
<reference evidence="1" key="2">
    <citation type="submission" date="2020-11" db="EMBL/GenBank/DDBJ databases">
        <authorList>
            <person name="McCartney M.A."/>
            <person name="Auch B."/>
            <person name="Kono T."/>
            <person name="Mallez S."/>
            <person name="Becker A."/>
            <person name="Gohl D.M."/>
            <person name="Silverstein K.A.T."/>
            <person name="Koren S."/>
            <person name="Bechman K.B."/>
            <person name="Herman A."/>
            <person name="Abrahante J.E."/>
            <person name="Garbe J."/>
        </authorList>
    </citation>
    <scope>NUCLEOTIDE SEQUENCE</scope>
    <source>
        <strain evidence="1">Duluth1</strain>
        <tissue evidence="1">Whole animal</tissue>
    </source>
</reference>
<evidence type="ECO:0000313" key="1">
    <source>
        <dbReference type="EMBL" id="KAH3848055.1"/>
    </source>
</evidence>
<reference evidence="1" key="1">
    <citation type="journal article" date="2019" name="bioRxiv">
        <title>The Genome of the Zebra Mussel, Dreissena polymorpha: A Resource for Invasive Species Research.</title>
        <authorList>
            <person name="McCartney M.A."/>
            <person name="Auch B."/>
            <person name="Kono T."/>
            <person name="Mallez S."/>
            <person name="Zhang Y."/>
            <person name="Obille A."/>
            <person name="Becker A."/>
            <person name="Abrahante J.E."/>
            <person name="Garbe J."/>
            <person name="Badalamenti J.P."/>
            <person name="Herman A."/>
            <person name="Mangelson H."/>
            <person name="Liachko I."/>
            <person name="Sullivan S."/>
            <person name="Sone E.D."/>
            <person name="Koren S."/>
            <person name="Silverstein K.A.T."/>
            <person name="Beckman K.B."/>
            <person name="Gohl D.M."/>
        </authorList>
    </citation>
    <scope>NUCLEOTIDE SEQUENCE</scope>
    <source>
        <strain evidence="1">Duluth1</strain>
        <tissue evidence="1">Whole animal</tissue>
    </source>
</reference>
<dbReference type="EMBL" id="JAIWYP010000003">
    <property type="protein sequence ID" value="KAH3848055.1"/>
    <property type="molecule type" value="Genomic_DNA"/>
</dbReference>
<gene>
    <name evidence="1" type="ORF">DPMN_090398</name>
</gene>
<organism evidence="1 2">
    <name type="scientific">Dreissena polymorpha</name>
    <name type="common">Zebra mussel</name>
    <name type="synonym">Mytilus polymorpha</name>
    <dbReference type="NCBI Taxonomy" id="45954"/>
    <lineage>
        <taxon>Eukaryota</taxon>
        <taxon>Metazoa</taxon>
        <taxon>Spiralia</taxon>
        <taxon>Lophotrochozoa</taxon>
        <taxon>Mollusca</taxon>
        <taxon>Bivalvia</taxon>
        <taxon>Autobranchia</taxon>
        <taxon>Heteroconchia</taxon>
        <taxon>Euheterodonta</taxon>
        <taxon>Imparidentia</taxon>
        <taxon>Neoheterodontei</taxon>
        <taxon>Myida</taxon>
        <taxon>Dreissenoidea</taxon>
        <taxon>Dreissenidae</taxon>
        <taxon>Dreissena</taxon>
    </lineage>
</organism>
<protein>
    <submittedName>
        <fullName evidence="1">Uncharacterized protein</fullName>
    </submittedName>
</protein>